<accession>A0A448WJF3</accession>
<organism evidence="1 2">
    <name type="scientific">Protopolystoma xenopodis</name>
    <dbReference type="NCBI Taxonomy" id="117903"/>
    <lineage>
        <taxon>Eukaryota</taxon>
        <taxon>Metazoa</taxon>
        <taxon>Spiralia</taxon>
        <taxon>Lophotrochozoa</taxon>
        <taxon>Platyhelminthes</taxon>
        <taxon>Monogenea</taxon>
        <taxon>Polyopisthocotylea</taxon>
        <taxon>Polystomatidea</taxon>
        <taxon>Polystomatidae</taxon>
        <taxon>Protopolystoma</taxon>
    </lineage>
</organism>
<proteinExistence type="predicted"/>
<dbReference type="Proteomes" id="UP000784294">
    <property type="component" value="Unassembled WGS sequence"/>
</dbReference>
<name>A0A448WJF3_9PLAT</name>
<keyword evidence="2" id="KW-1185">Reference proteome</keyword>
<comment type="caution">
    <text evidence="1">The sequence shown here is derived from an EMBL/GenBank/DDBJ whole genome shotgun (WGS) entry which is preliminary data.</text>
</comment>
<dbReference type="EMBL" id="CAAALY010016893">
    <property type="protein sequence ID" value="VEL13154.1"/>
    <property type="molecule type" value="Genomic_DNA"/>
</dbReference>
<sequence>MGSLVVGLMVLGVGGTWFLWLPEAPLNGSLQLAIKLRPDIPDPEDPPLSSFPAPFSPAPICPRPRSSGHDEPCPSDALEIGSFLRTNSVPPCYLNLIESSSPHPPKS</sequence>
<evidence type="ECO:0000313" key="2">
    <source>
        <dbReference type="Proteomes" id="UP000784294"/>
    </source>
</evidence>
<gene>
    <name evidence="1" type="ORF">PXEA_LOCUS6594</name>
</gene>
<evidence type="ECO:0000313" key="1">
    <source>
        <dbReference type="EMBL" id="VEL13154.1"/>
    </source>
</evidence>
<protein>
    <submittedName>
        <fullName evidence="1">Uncharacterized protein</fullName>
    </submittedName>
</protein>
<reference evidence="1" key="1">
    <citation type="submission" date="2018-11" db="EMBL/GenBank/DDBJ databases">
        <authorList>
            <consortium name="Pathogen Informatics"/>
        </authorList>
    </citation>
    <scope>NUCLEOTIDE SEQUENCE</scope>
</reference>
<dbReference type="AlphaFoldDB" id="A0A448WJF3"/>